<organism evidence="1 2">
    <name type="scientific">Ceutorhynchus assimilis</name>
    <name type="common">cabbage seed weevil</name>
    <dbReference type="NCBI Taxonomy" id="467358"/>
    <lineage>
        <taxon>Eukaryota</taxon>
        <taxon>Metazoa</taxon>
        <taxon>Ecdysozoa</taxon>
        <taxon>Arthropoda</taxon>
        <taxon>Hexapoda</taxon>
        <taxon>Insecta</taxon>
        <taxon>Pterygota</taxon>
        <taxon>Neoptera</taxon>
        <taxon>Endopterygota</taxon>
        <taxon>Coleoptera</taxon>
        <taxon>Polyphaga</taxon>
        <taxon>Cucujiformia</taxon>
        <taxon>Curculionidae</taxon>
        <taxon>Ceutorhynchinae</taxon>
        <taxon>Ceutorhynchus</taxon>
    </lineage>
</organism>
<gene>
    <name evidence="1" type="ORF">CEUTPL_LOCUS13321</name>
</gene>
<dbReference type="InterPro" id="IPR002001">
    <property type="entry name" value="GPCR_2_diuretic_rcpt"/>
</dbReference>
<dbReference type="AlphaFoldDB" id="A0A9N9MYJ9"/>
<accession>A0A9N9MYJ9</accession>
<dbReference type="OrthoDB" id="6022368at2759"/>
<evidence type="ECO:0000313" key="1">
    <source>
        <dbReference type="EMBL" id="CAG9772919.1"/>
    </source>
</evidence>
<dbReference type="EMBL" id="OU892284">
    <property type="protein sequence ID" value="CAG9772919.1"/>
    <property type="molecule type" value="Genomic_DNA"/>
</dbReference>
<keyword evidence="2" id="KW-1185">Reference proteome</keyword>
<dbReference type="GO" id="GO:0016020">
    <property type="term" value="C:membrane"/>
    <property type="evidence" value="ECO:0007669"/>
    <property type="project" value="InterPro"/>
</dbReference>
<sequence>MVALFYCFLNTEVQNTLKHHFENWKTKKSLGPSRLRSSSRSKDWSPRSRTESLRYVSIEMTPKKISLDRINHHRSFNISEAFSMLVKNFIFIIVILDQTLNILIYACCCMFDVPRTRRITEWTLVGAEDLEDYEAKRLSQPAIATKESLLSVNQSQRKFESSVASVHHYKYANSDYLNPPKESLLSQRKESLVNQPLLELSEESPTEVDSVNNFPVNGARVSQNPTEITVIVNHKGESVILPRNRSNVSPKA</sequence>
<evidence type="ECO:0000313" key="2">
    <source>
        <dbReference type="Proteomes" id="UP001152799"/>
    </source>
</evidence>
<protein>
    <submittedName>
        <fullName evidence="1">Uncharacterized protein</fullName>
    </submittedName>
</protein>
<name>A0A9N9MYJ9_9CUCU</name>
<dbReference type="GO" id="GO:0008036">
    <property type="term" value="F:diuretic hormone receptor activity"/>
    <property type="evidence" value="ECO:0007669"/>
    <property type="project" value="InterPro"/>
</dbReference>
<dbReference type="PRINTS" id="PR01127">
    <property type="entry name" value="DIUHORMONER"/>
</dbReference>
<dbReference type="Proteomes" id="UP001152799">
    <property type="component" value="Chromosome 8"/>
</dbReference>
<reference evidence="1" key="1">
    <citation type="submission" date="2022-01" db="EMBL/GenBank/DDBJ databases">
        <authorList>
            <person name="King R."/>
        </authorList>
    </citation>
    <scope>NUCLEOTIDE SEQUENCE</scope>
</reference>
<proteinExistence type="predicted"/>